<name>A0A377FWR6_9BACL</name>
<dbReference type="InterPro" id="IPR002934">
    <property type="entry name" value="Polymerase_NTP_transf_dom"/>
</dbReference>
<feature type="domain" description="Polymerase nucleotidyl transferase" evidence="1">
    <location>
        <begin position="33"/>
        <end position="84"/>
    </location>
</feature>
<protein>
    <submittedName>
        <fullName evidence="2">Predicted nucleotidyltransferases</fullName>
    </submittedName>
</protein>
<dbReference type="InterPro" id="IPR043519">
    <property type="entry name" value="NT_sf"/>
</dbReference>
<reference evidence="2 3" key="1">
    <citation type="submission" date="2018-06" db="EMBL/GenBank/DDBJ databases">
        <authorList>
            <consortium name="Pathogen Informatics"/>
            <person name="Doyle S."/>
        </authorList>
    </citation>
    <scope>NUCLEOTIDE SEQUENCE [LARGE SCALE GENOMIC DNA]</scope>
    <source>
        <strain evidence="2 3">NCTC13163</strain>
    </source>
</reference>
<dbReference type="OrthoDB" id="2351665at2"/>
<dbReference type="RefSeq" id="WP_029333723.1">
    <property type="nucleotide sequence ID" value="NZ_UGGP01000001.1"/>
</dbReference>
<dbReference type="Gene3D" id="3.30.460.10">
    <property type="entry name" value="Beta Polymerase, domain 2"/>
    <property type="match status" value="1"/>
</dbReference>
<evidence type="ECO:0000313" key="3">
    <source>
        <dbReference type="Proteomes" id="UP000254060"/>
    </source>
</evidence>
<accession>A0A377FWR6</accession>
<proteinExistence type="predicted"/>
<evidence type="ECO:0000313" key="2">
    <source>
        <dbReference type="EMBL" id="STO09257.1"/>
    </source>
</evidence>
<dbReference type="Proteomes" id="UP000254060">
    <property type="component" value="Unassembled WGS sequence"/>
</dbReference>
<dbReference type="AlphaFoldDB" id="A0A377FWR6"/>
<dbReference type="GO" id="GO:0016779">
    <property type="term" value="F:nucleotidyltransferase activity"/>
    <property type="evidence" value="ECO:0007669"/>
    <property type="project" value="InterPro"/>
</dbReference>
<dbReference type="Pfam" id="PF01909">
    <property type="entry name" value="NTP_transf_2"/>
    <property type="match status" value="1"/>
</dbReference>
<dbReference type="CDD" id="cd05403">
    <property type="entry name" value="NT_KNTase_like"/>
    <property type="match status" value="1"/>
</dbReference>
<evidence type="ECO:0000259" key="1">
    <source>
        <dbReference type="Pfam" id="PF01909"/>
    </source>
</evidence>
<sequence>MELPTRLGTNEAGYIINQTDVTQIQPMFRPLLDKVIQLLREEFAKALHSVYVYGSVGRGTAIVEQSDLDVTVILNQELDIDGLKSRTMLLLQEHPEVIKIDYDIGLLHTALDPTNHVEWGFWLRHMCACVYGTDLSHRFPHMKPDERISRALNRDLSDQLREAQVKLKTRRMTEKEKKSLIKRMIRGAYLTINVEDQSFVSTIADSLFVLRLYFPNSKIIGDLERGMESEEIQDDWLGKLIAQYESLFLPRL</sequence>
<dbReference type="EMBL" id="UGGP01000001">
    <property type="protein sequence ID" value="STO09257.1"/>
    <property type="molecule type" value="Genomic_DNA"/>
</dbReference>
<dbReference type="SUPFAM" id="SSF81301">
    <property type="entry name" value="Nucleotidyltransferase"/>
    <property type="match status" value="1"/>
</dbReference>
<organism evidence="2 3">
    <name type="scientific">Exiguobacterium aurantiacum</name>
    <dbReference type="NCBI Taxonomy" id="33987"/>
    <lineage>
        <taxon>Bacteria</taxon>
        <taxon>Bacillati</taxon>
        <taxon>Bacillota</taxon>
        <taxon>Bacilli</taxon>
        <taxon>Bacillales</taxon>
        <taxon>Bacillales Family XII. Incertae Sedis</taxon>
        <taxon>Exiguobacterium</taxon>
    </lineage>
</organism>
<keyword evidence="2" id="KW-0808">Transferase</keyword>
<gene>
    <name evidence="2" type="ORF">NCTC13163_02674</name>
</gene>
<dbReference type="STRING" id="1397694.GCA_000702585_00099"/>